<dbReference type="InterPro" id="IPR006260">
    <property type="entry name" value="TonB/TolA_C"/>
</dbReference>
<dbReference type="Gene3D" id="3.90.930.1">
    <property type="match status" value="1"/>
</dbReference>
<dbReference type="AlphaFoldDB" id="A0A5B6TVC8"/>
<keyword evidence="5" id="KW-0997">Cell inner membrane</keyword>
<evidence type="ECO:0000256" key="4">
    <source>
        <dbReference type="ARBA" id="ARBA00022475"/>
    </source>
</evidence>
<evidence type="ECO:0000256" key="7">
    <source>
        <dbReference type="ARBA" id="ARBA00022927"/>
    </source>
</evidence>
<keyword evidence="4" id="KW-1003">Cell membrane</keyword>
<name>A0A5B6TVC8_9BACT</name>
<dbReference type="InterPro" id="IPR051045">
    <property type="entry name" value="TonB-dependent_transducer"/>
</dbReference>
<evidence type="ECO:0000256" key="5">
    <source>
        <dbReference type="ARBA" id="ARBA00022519"/>
    </source>
</evidence>
<keyword evidence="13" id="KW-1185">Reference proteome</keyword>
<dbReference type="InterPro" id="IPR037682">
    <property type="entry name" value="TonB_C"/>
</dbReference>
<evidence type="ECO:0000313" key="12">
    <source>
        <dbReference type="EMBL" id="KAA3440508.1"/>
    </source>
</evidence>
<dbReference type="GO" id="GO:0098797">
    <property type="term" value="C:plasma membrane protein complex"/>
    <property type="evidence" value="ECO:0007669"/>
    <property type="project" value="TreeGrafter"/>
</dbReference>
<dbReference type="OrthoDB" id="9812355at2"/>
<evidence type="ECO:0000313" key="13">
    <source>
        <dbReference type="Proteomes" id="UP000324133"/>
    </source>
</evidence>
<reference evidence="12 13" key="1">
    <citation type="submission" date="2019-07" db="EMBL/GenBank/DDBJ databases">
        <title>Rufibacter sp. nov., isolated from lake sediment.</title>
        <authorList>
            <person name="Qu J.-H."/>
        </authorList>
    </citation>
    <scope>NUCLEOTIDE SEQUENCE [LARGE SCALE GENOMIC DNA]</scope>
    <source>
        <strain evidence="12 13">NBS58-1</strain>
    </source>
</reference>
<dbReference type="PANTHER" id="PTHR33446:SF2">
    <property type="entry name" value="PROTEIN TONB"/>
    <property type="match status" value="1"/>
</dbReference>
<dbReference type="GO" id="GO:0015031">
    <property type="term" value="P:protein transport"/>
    <property type="evidence" value="ECO:0007669"/>
    <property type="project" value="UniProtKB-KW"/>
</dbReference>
<accession>A0A5B6TVC8</accession>
<evidence type="ECO:0000256" key="1">
    <source>
        <dbReference type="ARBA" id="ARBA00004383"/>
    </source>
</evidence>
<dbReference type="PROSITE" id="PS52015">
    <property type="entry name" value="TONB_CTD"/>
    <property type="match status" value="1"/>
</dbReference>
<dbReference type="Proteomes" id="UP000324133">
    <property type="component" value="Unassembled WGS sequence"/>
</dbReference>
<dbReference type="EMBL" id="VKKY01000001">
    <property type="protein sequence ID" value="KAA3440508.1"/>
    <property type="molecule type" value="Genomic_DNA"/>
</dbReference>
<dbReference type="NCBIfam" id="TIGR01352">
    <property type="entry name" value="tonB_Cterm"/>
    <property type="match status" value="1"/>
</dbReference>
<dbReference type="Gene3D" id="3.30.1150.10">
    <property type="match status" value="1"/>
</dbReference>
<organism evidence="12 13">
    <name type="scientific">Rufibacter hautae</name>
    <dbReference type="NCBI Taxonomy" id="2595005"/>
    <lineage>
        <taxon>Bacteria</taxon>
        <taxon>Pseudomonadati</taxon>
        <taxon>Bacteroidota</taxon>
        <taxon>Cytophagia</taxon>
        <taxon>Cytophagales</taxon>
        <taxon>Hymenobacteraceae</taxon>
        <taxon>Rufibacter</taxon>
    </lineage>
</organism>
<evidence type="ECO:0000256" key="9">
    <source>
        <dbReference type="ARBA" id="ARBA00023136"/>
    </source>
</evidence>
<keyword evidence="9" id="KW-0472">Membrane</keyword>
<comment type="subcellular location">
    <subcellularLocation>
        <location evidence="1">Cell inner membrane</location>
        <topology evidence="1">Single-pass membrane protein</topology>
        <orientation evidence="1">Periplasmic side</orientation>
    </subcellularLocation>
</comment>
<keyword evidence="10" id="KW-0732">Signal</keyword>
<dbReference type="SUPFAM" id="SSF74653">
    <property type="entry name" value="TolA/TonB C-terminal domain"/>
    <property type="match status" value="1"/>
</dbReference>
<keyword evidence="7" id="KW-0653">Protein transport</keyword>
<keyword evidence="8" id="KW-1133">Transmembrane helix</keyword>
<evidence type="ECO:0000256" key="2">
    <source>
        <dbReference type="ARBA" id="ARBA00006555"/>
    </source>
</evidence>
<sequence>MKKVLLAMLLWLCGAATGFCQTDTVIYLNSNFAPAPKNKALYYRVERYTDLAKIQGYKRDFYLTGEKYQEVYFSKMDSVKEGPNTVWHKNGKVKSVDHYVHNKLQGKSEGWFEDGEVQYEYNYDKNELHGEVKSYHANRQLRRKDLFSEGKLVEGHCYDENGTEVPHYPHSVMPEFPGGIQAMFKFVGQSVRIPFGMRLVGAEGIALVNFIVDKSGKISEVEVIRATHEKLGKECVRVVKSMPRWTPGQQEGEKVAVRYTIPIRIKLAD</sequence>
<evidence type="ECO:0000256" key="10">
    <source>
        <dbReference type="SAM" id="SignalP"/>
    </source>
</evidence>
<keyword evidence="3" id="KW-0813">Transport</keyword>
<proteinExistence type="inferred from homology"/>
<dbReference type="GO" id="GO:0055085">
    <property type="term" value="P:transmembrane transport"/>
    <property type="evidence" value="ECO:0007669"/>
    <property type="project" value="InterPro"/>
</dbReference>
<comment type="caution">
    <text evidence="12">The sequence shown here is derived from an EMBL/GenBank/DDBJ whole genome shotgun (WGS) entry which is preliminary data.</text>
</comment>
<evidence type="ECO:0000256" key="6">
    <source>
        <dbReference type="ARBA" id="ARBA00022692"/>
    </source>
</evidence>
<dbReference type="GO" id="GO:0031992">
    <property type="term" value="F:energy transducer activity"/>
    <property type="evidence" value="ECO:0007669"/>
    <property type="project" value="TreeGrafter"/>
</dbReference>
<keyword evidence="6" id="KW-0812">Transmembrane</keyword>
<feature type="domain" description="TonB C-terminal" evidence="11">
    <location>
        <begin position="178"/>
        <end position="269"/>
    </location>
</feature>
<feature type="chain" id="PRO_5023091229" evidence="10">
    <location>
        <begin position="19"/>
        <end position="269"/>
    </location>
</feature>
<evidence type="ECO:0000256" key="3">
    <source>
        <dbReference type="ARBA" id="ARBA00022448"/>
    </source>
</evidence>
<evidence type="ECO:0000256" key="8">
    <source>
        <dbReference type="ARBA" id="ARBA00022989"/>
    </source>
</evidence>
<gene>
    <name evidence="12" type="ORF">FOA19_07610</name>
</gene>
<dbReference type="SUPFAM" id="SSF82185">
    <property type="entry name" value="Histone H3 K4-specific methyltransferase SET7/9 N-terminal domain"/>
    <property type="match status" value="1"/>
</dbReference>
<evidence type="ECO:0000259" key="11">
    <source>
        <dbReference type="PROSITE" id="PS52015"/>
    </source>
</evidence>
<protein>
    <submittedName>
        <fullName evidence="12">TonB family protein</fullName>
    </submittedName>
</protein>
<feature type="signal peptide" evidence="10">
    <location>
        <begin position="1"/>
        <end position="18"/>
    </location>
</feature>
<dbReference type="PANTHER" id="PTHR33446">
    <property type="entry name" value="PROTEIN TONB-RELATED"/>
    <property type="match status" value="1"/>
</dbReference>
<dbReference type="Pfam" id="PF03544">
    <property type="entry name" value="TonB_C"/>
    <property type="match status" value="1"/>
</dbReference>
<comment type="similarity">
    <text evidence="2">Belongs to the TonB family.</text>
</comment>
<dbReference type="RefSeq" id="WP_149090139.1">
    <property type="nucleotide sequence ID" value="NZ_VKKY01000001.1"/>
</dbReference>